<dbReference type="Gene3D" id="3.30.450.380">
    <property type="match status" value="1"/>
</dbReference>
<evidence type="ECO:0000256" key="1">
    <source>
        <dbReference type="ARBA" id="ARBA00006611"/>
    </source>
</evidence>
<dbReference type="STRING" id="1271860.SAMN05216174_11914"/>
<dbReference type="OrthoDB" id="9810761at2"/>
<dbReference type="CDD" id="cd01130">
    <property type="entry name" value="VirB11-like_ATPase"/>
    <property type="match status" value="1"/>
</dbReference>
<evidence type="ECO:0000259" key="2">
    <source>
        <dbReference type="Pfam" id="PF00437"/>
    </source>
</evidence>
<keyword evidence="4" id="KW-1185">Reference proteome</keyword>
<dbReference type="RefSeq" id="WP_091456574.1">
    <property type="nucleotide sequence ID" value="NZ_FMZZ01000019.1"/>
</dbReference>
<dbReference type="InterPro" id="IPR022399">
    <property type="entry name" value="TadA-like_ATPase"/>
</dbReference>
<dbReference type="Gene3D" id="3.40.50.300">
    <property type="entry name" value="P-loop containing nucleotide triphosphate hydrolases"/>
    <property type="match status" value="1"/>
</dbReference>
<name>A0A1G6XVH6_9PSEU</name>
<accession>A0A1G6XVH6</accession>
<gene>
    <name evidence="3" type="ORF">SAMN05216174_11914</name>
</gene>
<evidence type="ECO:0000313" key="4">
    <source>
        <dbReference type="Proteomes" id="UP000199501"/>
    </source>
</evidence>
<organism evidence="3 4">
    <name type="scientific">Actinokineospora iranica</name>
    <dbReference type="NCBI Taxonomy" id="1271860"/>
    <lineage>
        <taxon>Bacteria</taxon>
        <taxon>Bacillati</taxon>
        <taxon>Actinomycetota</taxon>
        <taxon>Actinomycetes</taxon>
        <taxon>Pseudonocardiales</taxon>
        <taxon>Pseudonocardiaceae</taxon>
        <taxon>Actinokineospora</taxon>
    </lineage>
</organism>
<dbReference type="NCBIfam" id="TIGR03819">
    <property type="entry name" value="heli_sec_ATPase"/>
    <property type="match status" value="1"/>
</dbReference>
<dbReference type="AlphaFoldDB" id="A0A1G6XVH6"/>
<evidence type="ECO:0000313" key="3">
    <source>
        <dbReference type="EMBL" id="SDD82022.1"/>
    </source>
</evidence>
<sequence length="386" mass="41073">MTADLVERVRKRLAGGDGEITAALVANAVREEAGGVVGHADVLSALTLLRQEFVGAGPLDPLLRDPETTDILVTAPDQVWVDGEHGLRRTGIRFPDEDAVRRLAQRLAMSGGRRLDDAQPYVDGWLPGTSPGRVRVHAVLPPIVESTCLSLRVLRPAAHGLDELRALDTFDDPVHKLLSAIVNARLAFLVSGGTGSGKTTLLAALLGQVPPTERIVCVEDAGELQPDHPQFVRLVARPPNIEGAGEVTLRDLVRQGLRMRPDRIVVGEVRGAEVCELLSSLNTGHDGGAGTVHANSPAEVPARLEALAALGGLGREALRSQLAAAVHIVLHMRRTPAGSRRLHQVAVLTGTSKTLAITPAWIDGEWTPARTALSELIRSRGVEPPC</sequence>
<proteinExistence type="inferred from homology"/>
<dbReference type="Pfam" id="PF00437">
    <property type="entry name" value="T2SSE"/>
    <property type="match status" value="1"/>
</dbReference>
<dbReference type="SUPFAM" id="SSF52540">
    <property type="entry name" value="P-loop containing nucleoside triphosphate hydrolases"/>
    <property type="match status" value="1"/>
</dbReference>
<dbReference type="PANTHER" id="PTHR30486">
    <property type="entry name" value="TWITCHING MOTILITY PROTEIN PILT"/>
    <property type="match status" value="1"/>
</dbReference>
<dbReference type="Proteomes" id="UP000199501">
    <property type="component" value="Unassembled WGS sequence"/>
</dbReference>
<feature type="domain" description="Bacterial type II secretion system protein E" evidence="2">
    <location>
        <begin position="55"/>
        <end position="331"/>
    </location>
</feature>
<comment type="similarity">
    <text evidence="1">Belongs to the GSP E family.</text>
</comment>
<dbReference type="InterPro" id="IPR027417">
    <property type="entry name" value="P-loop_NTPase"/>
</dbReference>
<dbReference type="InterPro" id="IPR001482">
    <property type="entry name" value="T2SS/T4SS_dom"/>
</dbReference>
<reference evidence="4" key="1">
    <citation type="submission" date="2016-10" db="EMBL/GenBank/DDBJ databases">
        <authorList>
            <person name="Varghese N."/>
            <person name="Submissions S."/>
        </authorList>
    </citation>
    <scope>NUCLEOTIDE SEQUENCE [LARGE SCALE GENOMIC DNA]</scope>
    <source>
        <strain evidence="4">IBRC-M 10403</strain>
    </source>
</reference>
<dbReference type="InterPro" id="IPR050921">
    <property type="entry name" value="T4SS_GSP_E_ATPase"/>
</dbReference>
<dbReference type="PANTHER" id="PTHR30486:SF6">
    <property type="entry name" value="TYPE IV PILUS RETRACTATION ATPASE PILT"/>
    <property type="match status" value="1"/>
</dbReference>
<protein>
    <submittedName>
        <fullName evidence="3">Pilus assembly protein CpaF</fullName>
    </submittedName>
</protein>
<dbReference type="GO" id="GO:0016887">
    <property type="term" value="F:ATP hydrolysis activity"/>
    <property type="evidence" value="ECO:0007669"/>
    <property type="project" value="InterPro"/>
</dbReference>
<dbReference type="EMBL" id="FMZZ01000019">
    <property type="protein sequence ID" value="SDD82022.1"/>
    <property type="molecule type" value="Genomic_DNA"/>
</dbReference>